<dbReference type="PRINTS" id="PR00081">
    <property type="entry name" value="GDHRDH"/>
</dbReference>
<feature type="domain" description="Ketoreductase" evidence="4">
    <location>
        <begin position="6"/>
        <end position="198"/>
    </location>
</feature>
<keyword evidence="2" id="KW-0560">Oxidoreductase</keyword>
<dbReference type="PANTHER" id="PTHR43658:SF8">
    <property type="entry name" value="17-BETA-HYDROXYSTEROID DEHYDROGENASE 14-RELATED"/>
    <property type="match status" value="1"/>
</dbReference>
<dbReference type="GO" id="GO:0016491">
    <property type="term" value="F:oxidoreductase activity"/>
    <property type="evidence" value="ECO:0007669"/>
    <property type="project" value="UniProtKB-KW"/>
</dbReference>
<dbReference type="Gene3D" id="3.40.50.720">
    <property type="entry name" value="NAD(P)-binding Rossmann-like Domain"/>
    <property type="match status" value="1"/>
</dbReference>
<dbReference type="InterPro" id="IPR057326">
    <property type="entry name" value="KR_dom"/>
</dbReference>
<gene>
    <name evidence="5" type="ORF">K461DRAFT_280795</name>
</gene>
<dbReference type="Proteomes" id="UP000799439">
    <property type="component" value="Unassembled WGS sequence"/>
</dbReference>
<comment type="similarity">
    <text evidence="3">Belongs to the short-chain dehydrogenases/reductases (SDR) family.</text>
</comment>
<dbReference type="InterPro" id="IPR002347">
    <property type="entry name" value="SDR_fam"/>
</dbReference>
<dbReference type="InterPro" id="IPR020904">
    <property type="entry name" value="Sc_DH/Rdtase_CS"/>
</dbReference>
<keyword evidence="6" id="KW-1185">Reference proteome</keyword>
<keyword evidence="1" id="KW-0521">NADP</keyword>
<name>A0A9P4MF76_9PEZI</name>
<evidence type="ECO:0000256" key="3">
    <source>
        <dbReference type="RuleBase" id="RU000363"/>
    </source>
</evidence>
<dbReference type="SMART" id="SM00822">
    <property type="entry name" value="PKS_KR"/>
    <property type="match status" value="1"/>
</dbReference>
<proteinExistence type="inferred from homology"/>
<dbReference type="Pfam" id="PF00106">
    <property type="entry name" value="adh_short"/>
    <property type="match status" value="1"/>
</dbReference>
<evidence type="ECO:0000256" key="1">
    <source>
        <dbReference type="ARBA" id="ARBA00022857"/>
    </source>
</evidence>
<organism evidence="5 6">
    <name type="scientific">Myriangium duriaei CBS 260.36</name>
    <dbReference type="NCBI Taxonomy" id="1168546"/>
    <lineage>
        <taxon>Eukaryota</taxon>
        <taxon>Fungi</taxon>
        <taxon>Dikarya</taxon>
        <taxon>Ascomycota</taxon>
        <taxon>Pezizomycotina</taxon>
        <taxon>Dothideomycetes</taxon>
        <taxon>Dothideomycetidae</taxon>
        <taxon>Myriangiales</taxon>
        <taxon>Myriangiaceae</taxon>
        <taxon>Myriangium</taxon>
    </lineage>
</organism>
<comment type="caution">
    <text evidence="5">The sequence shown here is derived from an EMBL/GenBank/DDBJ whole genome shotgun (WGS) entry which is preliminary data.</text>
</comment>
<dbReference type="SUPFAM" id="SSF51735">
    <property type="entry name" value="NAD(P)-binding Rossmann-fold domains"/>
    <property type="match status" value="1"/>
</dbReference>
<dbReference type="PANTHER" id="PTHR43658">
    <property type="entry name" value="SHORT-CHAIN DEHYDROGENASE/REDUCTASE"/>
    <property type="match status" value="1"/>
</dbReference>
<evidence type="ECO:0000313" key="5">
    <source>
        <dbReference type="EMBL" id="KAF2150777.1"/>
    </source>
</evidence>
<dbReference type="InterPro" id="IPR036291">
    <property type="entry name" value="NAD(P)-bd_dom_sf"/>
</dbReference>
<accession>A0A9P4MF76</accession>
<dbReference type="OrthoDB" id="3819888at2759"/>
<evidence type="ECO:0000313" key="6">
    <source>
        <dbReference type="Proteomes" id="UP000799439"/>
    </source>
</evidence>
<protein>
    <submittedName>
        <fullName evidence="5">NAD(P)-binding protein</fullName>
    </submittedName>
</protein>
<reference evidence="5" key="1">
    <citation type="journal article" date="2020" name="Stud. Mycol.">
        <title>101 Dothideomycetes genomes: a test case for predicting lifestyles and emergence of pathogens.</title>
        <authorList>
            <person name="Haridas S."/>
            <person name="Albert R."/>
            <person name="Binder M."/>
            <person name="Bloem J."/>
            <person name="Labutti K."/>
            <person name="Salamov A."/>
            <person name="Andreopoulos B."/>
            <person name="Baker S."/>
            <person name="Barry K."/>
            <person name="Bills G."/>
            <person name="Bluhm B."/>
            <person name="Cannon C."/>
            <person name="Castanera R."/>
            <person name="Culley D."/>
            <person name="Daum C."/>
            <person name="Ezra D."/>
            <person name="Gonzalez J."/>
            <person name="Henrissat B."/>
            <person name="Kuo A."/>
            <person name="Liang C."/>
            <person name="Lipzen A."/>
            <person name="Lutzoni F."/>
            <person name="Magnuson J."/>
            <person name="Mondo S."/>
            <person name="Nolan M."/>
            <person name="Ohm R."/>
            <person name="Pangilinan J."/>
            <person name="Park H.-J."/>
            <person name="Ramirez L."/>
            <person name="Alfaro M."/>
            <person name="Sun H."/>
            <person name="Tritt A."/>
            <person name="Yoshinaga Y."/>
            <person name="Zwiers L.-H."/>
            <person name="Turgeon B."/>
            <person name="Goodwin S."/>
            <person name="Spatafora J."/>
            <person name="Crous P."/>
            <person name="Grigoriev I."/>
        </authorList>
    </citation>
    <scope>NUCLEOTIDE SEQUENCE</scope>
    <source>
        <strain evidence="5">CBS 260.36</strain>
    </source>
</reference>
<dbReference type="EMBL" id="ML996089">
    <property type="protein sequence ID" value="KAF2150777.1"/>
    <property type="molecule type" value="Genomic_DNA"/>
</dbReference>
<evidence type="ECO:0000256" key="2">
    <source>
        <dbReference type="ARBA" id="ARBA00023002"/>
    </source>
</evidence>
<dbReference type="PROSITE" id="PS00061">
    <property type="entry name" value="ADH_SHORT"/>
    <property type="match status" value="1"/>
</dbReference>
<dbReference type="PRINTS" id="PR00080">
    <property type="entry name" value="SDRFAMILY"/>
</dbReference>
<dbReference type="AlphaFoldDB" id="A0A9P4MF76"/>
<evidence type="ECO:0000259" key="4">
    <source>
        <dbReference type="SMART" id="SM00822"/>
    </source>
</evidence>
<sequence>MHIKDRTFIITGGSSGLGRATCEDLYAQGGYIAILDMNAELGEQAIKDLGSNATFYECDVTDTDSVETAVKAAAEWAQKKGKPIGGIIASAGVGIPAKMLDRHLEPVSMSAIDTVLNINLRGTLDFVRQCLPYMAKNEPTKPDGERGVVILVSSSAAYDGQPGQVAYSASKGAIRSLTLPMARDLAQYGIRVMSIAPSLFESPMTAALPEKARKSLERVMEFPKRGGQPPEFASLVRQIIQNSMLNGETIRLDGAMRMPSKM</sequence>